<feature type="transmembrane region" description="Helical" evidence="1">
    <location>
        <begin position="108"/>
        <end position="127"/>
    </location>
</feature>
<keyword evidence="1" id="KW-0812">Transmembrane</keyword>
<gene>
    <name evidence="2" type="ORF">NQV15_17135</name>
</gene>
<feature type="transmembrane region" description="Helical" evidence="1">
    <location>
        <begin position="35"/>
        <end position="59"/>
    </location>
</feature>
<reference evidence="2 3" key="1">
    <citation type="submission" date="2022-08" db="EMBL/GenBank/DDBJ databases">
        <title>novel species in genus Aeromicrobium.</title>
        <authorList>
            <person name="Ye L."/>
        </authorList>
    </citation>
    <scope>NUCLEOTIDE SEQUENCE [LARGE SCALE GENOMIC DNA]</scope>
    <source>
        <strain evidence="3">zg-Y1379</strain>
    </source>
</reference>
<feature type="transmembrane region" description="Helical" evidence="1">
    <location>
        <begin position="71"/>
        <end position="88"/>
    </location>
</feature>
<proteinExistence type="predicted"/>
<protein>
    <submittedName>
        <fullName evidence="2">Uncharacterized protein</fullName>
    </submittedName>
</protein>
<name>A0ABY5M8V4_9ACTN</name>
<dbReference type="RefSeq" id="WP_232403669.1">
    <property type="nucleotide sequence ID" value="NZ_CP102173.1"/>
</dbReference>
<accession>A0ABY5M8V4</accession>
<sequence length="137" mass="14576">MRVLRGLLIAIGLGCIGWGGWLMRDFTREQLTSEAFWLAGGVVLHDAVLAPLAVLIGALGARLLPRGFRRSAATAFCVWGTLTIAFLPVLSGEGGKAGNDTILGRPYLLSWIVMTLLLAAYAVGAGLRRRKVTARAS</sequence>
<organism evidence="2 3">
    <name type="scientific">Aeromicrobium wangtongii</name>
    <dbReference type="NCBI Taxonomy" id="2969247"/>
    <lineage>
        <taxon>Bacteria</taxon>
        <taxon>Bacillati</taxon>
        <taxon>Actinomycetota</taxon>
        <taxon>Actinomycetes</taxon>
        <taxon>Propionibacteriales</taxon>
        <taxon>Nocardioidaceae</taxon>
        <taxon>Aeromicrobium</taxon>
    </lineage>
</organism>
<keyword evidence="3" id="KW-1185">Reference proteome</keyword>
<evidence type="ECO:0000313" key="2">
    <source>
        <dbReference type="EMBL" id="UUP13551.1"/>
    </source>
</evidence>
<keyword evidence="1" id="KW-0472">Membrane</keyword>
<keyword evidence="1" id="KW-1133">Transmembrane helix</keyword>
<dbReference type="EMBL" id="CP102173">
    <property type="protein sequence ID" value="UUP13551.1"/>
    <property type="molecule type" value="Genomic_DNA"/>
</dbReference>
<feature type="transmembrane region" description="Helical" evidence="1">
    <location>
        <begin position="7"/>
        <end position="23"/>
    </location>
</feature>
<evidence type="ECO:0000313" key="3">
    <source>
        <dbReference type="Proteomes" id="UP001316184"/>
    </source>
</evidence>
<dbReference type="Proteomes" id="UP001316184">
    <property type="component" value="Chromosome"/>
</dbReference>
<evidence type="ECO:0000256" key="1">
    <source>
        <dbReference type="SAM" id="Phobius"/>
    </source>
</evidence>